<dbReference type="Proteomes" id="UP000024635">
    <property type="component" value="Unassembled WGS sequence"/>
</dbReference>
<dbReference type="EMBL" id="JARK01001390">
    <property type="protein sequence ID" value="EYC10669.1"/>
    <property type="molecule type" value="Genomic_DNA"/>
</dbReference>
<dbReference type="AlphaFoldDB" id="A0A016U5S9"/>
<accession>A0A016U5S9</accession>
<keyword evidence="2" id="KW-1185">Reference proteome</keyword>
<gene>
    <name evidence="1" type="primary">Acey_s0054.g2487</name>
    <name evidence="1" type="ORF">Y032_0054g2487</name>
</gene>
<evidence type="ECO:0000313" key="2">
    <source>
        <dbReference type="Proteomes" id="UP000024635"/>
    </source>
</evidence>
<proteinExistence type="predicted"/>
<name>A0A016U5S9_9BILA</name>
<evidence type="ECO:0000313" key="1">
    <source>
        <dbReference type="EMBL" id="EYC10669.1"/>
    </source>
</evidence>
<comment type="caution">
    <text evidence="1">The sequence shown here is derived from an EMBL/GenBank/DDBJ whole genome shotgun (WGS) entry which is preliminary data.</text>
</comment>
<sequence length="85" mass="9993">MRQLCHAASMNNARQSIPRLRQFKINQNEPAIQGIRMVEMMSIDRHADRHGSLPNRAHRLFHLESHSSFYPCGDRRRSWRSLGIL</sequence>
<reference evidence="2" key="1">
    <citation type="journal article" date="2015" name="Nat. Genet.">
        <title>The genome and transcriptome of the zoonotic hookworm Ancylostoma ceylanicum identify infection-specific gene families.</title>
        <authorList>
            <person name="Schwarz E.M."/>
            <person name="Hu Y."/>
            <person name="Antoshechkin I."/>
            <person name="Miller M.M."/>
            <person name="Sternberg P.W."/>
            <person name="Aroian R.V."/>
        </authorList>
    </citation>
    <scope>NUCLEOTIDE SEQUENCE</scope>
    <source>
        <strain evidence="2">HY135</strain>
    </source>
</reference>
<organism evidence="1 2">
    <name type="scientific">Ancylostoma ceylanicum</name>
    <dbReference type="NCBI Taxonomy" id="53326"/>
    <lineage>
        <taxon>Eukaryota</taxon>
        <taxon>Metazoa</taxon>
        <taxon>Ecdysozoa</taxon>
        <taxon>Nematoda</taxon>
        <taxon>Chromadorea</taxon>
        <taxon>Rhabditida</taxon>
        <taxon>Rhabditina</taxon>
        <taxon>Rhabditomorpha</taxon>
        <taxon>Strongyloidea</taxon>
        <taxon>Ancylostomatidae</taxon>
        <taxon>Ancylostomatinae</taxon>
        <taxon>Ancylostoma</taxon>
    </lineage>
</organism>
<protein>
    <submittedName>
        <fullName evidence="1">Uncharacterized protein</fullName>
    </submittedName>
</protein>